<protein>
    <submittedName>
        <fullName evidence="6">Uncharacterized protein LOC106815147</fullName>
    </submittedName>
</protein>
<dbReference type="PANTHER" id="PTHR10083:SF328">
    <property type="entry name" value="TISSUE FACTOR PATHWAY INHIBITOR"/>
    <property type="match status" value="1"/>
</dbReference>
<dbReference type="InterPro" id="IPR036880">
    <property type="entry name" value="Kunitz_BPTI_sf"/>
</dbReference>
<dbReference type="SMART" id="SM00131">
    <property type="entry name" value="KU"/>
    <property type="match status" value="1"/>
</dbReference>
<dbReference type="Gene3D" id="2.60.120.1000">
    <property type="match status" value="2"/>
</dbReference>
<feature type="domain" description="BPTI/Kunitz inhibitor" evidence="4">
    <location>
        <begin position="20"/>
        <end position="70"/>
    </location>
</feature>
<keyword evidence="2" id="KW-0722">Serine protease inhibitor</keyword>
<dbReference type="CDD" id="cd00109">
    <property type="entry name" value="Kunitz-type"/>
    <property type="match status" value="1"/>
</dbReference>
<dbReference type="Proteomes" id="UP000695022">
    <property type="component" value="Unplaced"/>
</dbReference>
<gene>
    <name evidence="6" type="primary">LOC106815147</name>
</gene>
<name>A0ABM1ES95_PRICU</name>
<accession>A0ABM1ES95</accession>
<evidence type="ECO:0000313" key="6">
    <source>
        <dbReference type="RefSeq" id="XP_014675066.1"/>
    </source>
</evidence>
<dbReference type="GeneID" id="106815147"/>
<feature type="non-terminal residue" evidence="6">
    <location>
        <position position="460"/>
    </location>
</feature>
<dbReference type="Gene3D" id="4.10.410.10">
    <property type="entry name" value="Pancreatic trypsin inhibitor Kunitz domain"/>
    <property type="match status" value="1"/>
</dbReference>
<dbReference type="PROSITE" id="PS50279">
    <property type="entry name" value="BPTI_KUNITZ_2"/>
    <property type="match status" value="1"/>
</dbReference>
<keyword evidence="5" id="KW-1185">Reference proteome</keyword>
<evidence type="ECO:0000256" key="1">
    <source>
        <dbReference type="ARBA" id="ARBA00022690"/>
    </source>
</evidence>
<dbReference type="Pfam" id="PF00014">
    <property type="entry name" value="Kunitz_BPTI"/>
    <property type="match status" value="1"/>
</dbReference>
<dbReference type="InterPro" id="IPR050098">
    <property type="entry name" value="TFPI/VKTCI-like"/>
</dbReference>
<dbReference type="SUPFAM" id="SSF57362">
    <property type="entry name" value="BPTI-like"/>
    <property type="match status" value="1"/>
</dbReference>
<organism evidence="5 6">
    <name type="scientific">Priapulus caudatus</name>
    <name type="common">Priapulid worm</name>
    <dbReference type="NCBI Taxonomy" id="37621"/>
    <lineage>
        <taxon>Eukaryota</taxon>
        <taxon>Metazoa</taxon>
        <taxon>Ecdysozoa</taxon>
        <taxon>Scalidophora</taxon>
        <taxon>Priapulida</taxon>
        <taxon>Priapulimorpha</taxon>
        <taxon>Priapulimorphida</taxon>
        <taxon>Priapulidae</taxon>
        <taxon>Priapulus</taxon>
    </lineage>
</organism>
<keyword evidence="1" id="KW-0646">Protease inhibitor</keyword>
<evidence type="ECO:0000256" key="3">
    <source>
        <dbReference type="ARBA" id="ARBA00023157"/>
    </source>
</evidence>
<evidence type="ECO:0000256" key="2">
    <source>
        <dbReference type="ARBA" id="ARBA00022900"/>
    </source>
</evidence>
<dbReference type="PANTHER" id="PTHR10083">
    <property type="entry name" value="KUNITZ-TYPE PROTEASE INHIBITOR-RELATED"/>
    <property type="match status" value="1"/>
</dbReference>
<evidence type="ECO:0000259" key="4">
    <source>
        <dbReference type="PROSITE" id="PS50279"/>
    </source>
</evidence>
<proteinExistence type="predicted"/>
<dbReference type="InterPro" id="IPR020901">
    <property type="entry name" value="Prtase_inh_Kunz-CS"/>
</dbReference>
<dbReference type="InterPro" id="IPR002223">
    <property type="entry name" value="Kunitz_BPTI"/>
</dbReference>
<keyword evidence="3" id="KW-1015">Disulfide bond</keyword>
<dbReference type="PRINTS" id="PR00759">
    <property type="entry name" value="BASICPTASE"/>
</dbReference>
<sequence length="460" mass="50916">MAFVKCGNNSEVGKRKLPECQLAADPGGCFGFFRRWYYDPKTAKCRTFIWGGCDGNENNFETVSECLSHCRAVVTIIHHNVENCGLVDGHEAPGSYVGHVVYEGYGFWKSYDGIMQTFWAGGMEENACSCYKNNSCRQGKRCNCDANLNSWQQDSGLVTDKSVLPVQSVYFGDTGDETERGYHTIGPLRCYTGKKQLPYTERSLCNIDPDPEIPTTMQSNVVMTVLSPPSGKVYGTCAEMLNAESTVGNGFYYIDPDGPAGKLEKFVVECDMIAGGHSLVHHYAEVCGFVNDTETPGSYLMQVSYREASLEQVVSLISASKTCDQYIRYECKGSLFRSYIFDPPIIYAWWVGRDGSDQKTYWGGAAPNSDQCGCNNGNSCLMNERCNCDVNNSTFWAMDAGLLSNKDDLPVTQLRFGDTGGTEEQGYHKLGPLRCYDASRLRPYTQPDTCIPPSEGSVQT</sequence>
<reference evidence="6" key="1">
    <citation type="submission" date="2025-08" db="UniProtKB">
        <authorList>
            <consortium name="RefSeq"/>
        </authorList>
    </citation>
    <scope>IDENTIFICATION</scope>
</reference>
<dbReference type="PROSITE" id="PS00280">
    <property type="entry name" value="BPTI_KUNITZ_1"/>
    <property type="match status" value="1"/>
</dbReference>
<dbReference type="RefSeq" id="XP_014675066.1">
    <property type="nucleotide sequence ID" value="XM_014819580.1"/>
</dbReference>
<evidence type="ECO:0000313" key="5">
    <source>
        <dbReference type="Proteomes" id="UP000695022"/>
    </source>
</evidence>